<dbReference type="Pfam" id="PF01790">
    <property type="entry name" value="LGT"/>
    <property type="match status" value="1"/>
</dbReference>
<evidence type="ECO:0000256" key="7">
    <source>
        <dbReference type="HAMAP-Rule" id="MF_01147"/>
    </source>
</evidence>
<feature type="transmembrane region" description="Helical" evidence="7">
    <location>
        <begin position="195"/>
        <end position="213"/>
    </location>
</feature>
<comment type="similarity">
    <text evidence="1 7">Belongs to the Lgt family.</text>
</comment>
<gene>
    <name evidence="7" type="primary">lgt</name>
    <name evidence="8" type="ORF">EDC25_12431</name>
</gene>
<evidence type="ECO:0000313" key="8">
    <source>
        <dbReference type="EMBL" id="TCS94056.1"/>
    </source>
</evidence>
<evidence type="ECO:0000256" key="5">
    <source>
        <dbReference type="ARBA" id="ARBA00022989"/>
    </source>
</evidence>
<dbReference type="PANTHER" id="PTHR30589:SF0">
    <property type="entry name" value="PHOSPHATIDYLGLYCEROL--PROLIPOPROTEIN DIACYLGLYCERYL TRANSFERASE"/>
    <property type="match status" value="1"/>
</dbReference>
<dbReference type="Proteomes" id="UP000294599">
    <property type="component" value="Unassembled WGS sequence"/>
</dbReference>
<dbReference type="EMBL" id="SMAF01000024">
    <property type="protein sequence ID" value="TCS94056.1"/>
    <property type="molecule type" value="Genomic_DNA"/>
</dbReference>
<evidence type="ECO:0000256" key="2">
    <source>
        <dbReference type="ARBA" id="ARBA00022475"/>
    </source>
</evidence>
<comment type="function">
    <text evidence="7">Catalyzes the transfer of the diacylglyceryl group from phosphatidylglycerol to the sulfhydryl group of the N-terminal cysteine of a prolipoprotein, the first step in the formation of mature lipoproteins.</text>
</comment>
<feature type="transmembrane region" description="Helical" evidence="7">
    <location>
        <begin position="249"/>
        <end position="274"/>
    </location>
</feature>
<comment type="subcellular location">
    <subcellularLocation>
        <location evidence="7">Cell membrane</location>
        <topology evidence="7">Multi-pass membrane protein</topology>
    </subcellularLocation>
</comment>
<keyword evidence="2 7" id="KW-1003">Cell membrane</keyword>
<feature type="transmembrane region" description="Helical" evidence="7">
    <location>
        <begin position="57"/>
        <end position="77"/>
    </location>
</feature>
<name>A0A4R3L980_9GAMM</name>
<comment type="catalytic activity">
    <reaction evidence="7">
        <text>L-cysteinyl-[prolipoprotein] + a 1,2-diacyl-sn-glycero-3-phospho-(1'-sn-glycerol) = an S-1,2-diacyl-sn-glyceryl-L-cysteinyl-[prolipoprotein] + sn-glycerol 1-phosphate + H(+)</text>
        <dbReference type="Rhea" id="RHEA:56712"/>
        <dbReference type="Rhea" id="RHEA-COMP:14679"/>
        <dbReference type="Rhea" id="RHEA-COMP:14680"/>
        <dbReference type="ChEBI" id="CHEBI:15378"/>
        <dbReference type="ChEBI" id="CHEBI:29950"/>
        <dbReference type="ChEBI" id="CHEBI:57685"/>
        <dbReference type="ChEBI" id="CHEBI:64716"/>
        <dbReference type="ChEBI" id="CHEBI:140658"/>
        <dbReference type="EC" id="2.5.1.145"/>
    </reaction>
</comment>
<dbReference type="PROSITE" id="PS01311">
    <property type="entry name" value="LGT"/>
    <property type="match status" value="1"/>
</dbReference>
<reference evidence="8 9" key="1">
    <citation type="submission" date="2019-03" db="EMBL/GenBank/DDBJ databases">
        <title>Genomic Encyclopedia of Type Strains, Phase IV (KMG-IV): sequencing the most valuable type-strain genomes for metagenomic binning, comparative biology and taxonomic classification.</title>
        <authorList>
            <person name="Goeker M."/>
        </authorList>
    </citation>
    <scope>NUCLEOTIDE SEQUENCE [LARGE SCALE GENOMIC DNA]</scope>
    <source>
        <strain evidence="8 9">DSM 21944</strain>
    </source>
</reference>
<evidence type="ECO:0000256" key="4">
    <source>
        <dbReference type="ARBA" id="ARBA00022692"/>
    </source>
</evidence>
<dbReference type="GO" id="GO:0042158">
    <property type="term" value="P:lipoprotein biosynthetic process"/>
    <property type="evidence" value="ECO:0007669"/>
    <property type="project" value="UniProtKB-UniRule"/>
</dbReference>
<keyword evidence="9" id="KW-1185">Reference proteome</keyword>
<dbReference type="HAMAP" id="MF_01147">
    <property type="entry name" value="Lgt"/>
    <property type="match status" value="1"/>
</dbReference>
<evidence type="ECO:0000313" key="9">
    <source>
        <dbReference type="Proteomes" id="UP000294599"/>
    </source>
</evidence>
<accession>A0A4R3L980</accession>
<dbReference type="OrthoDB" id="871140at2"/>
<evidence type="ECO:0000256" key="6">
    <source>
        <dbReference type="ARBA" id="ARBA00023136"/>
    </source>
</evidence>
<dbReference type="GO" id="GO:0008961">
    <property type="term" value="F:phosphatidylglycerol-prolipoprotein diacylglyceryl transferase activity"/>
    <property type="evidence" value="ECO:0007669"/>
    <property type="project" value="UniProtKB-UniRule"/>
</dbReference>
<dbReference type="GO" id="GO:0005886">
    <property type="term" value="C:plasma membrane"/>
    <property type="evidence" value="ECO:0007669"/>
    <property type="project" value="UniProtKB-SubCell"/>
</dbReference>
<keyword evidence="4 7" id="KW-0812">Transmembrane</keyword>
<feature type="transmembrane region" description="Helical" evidence="7">
    <location>
        <begin position="20"/>
        <end position="37"/>
    </location>
</feature>
<feature type="binding site" evidence="7">
    <location>
        <position position="140"/>
    </location>
    <ligand>
        <name>a 1,2-diacyl-sn-glycero-3-phospho-(1'-sn-glycerol)</name>
        <dbReference type="ChEBI" id="CHEBI:64716"/>
    </ligand>
</feature>
<dbReference type="AlphaFoldDB" id="A0A4R3L980"/>
<dbReference type="PANTHER" id="PTHR30589">
    <property type="entry name" value="PROLIPOPROTEIN DIACYLGLYCERYL TRANSFERASE"/>
    <property type="match status" value="1"/>
</dbReference>
<dbReference type="EC" id="2.5.1.145" evidence="7"/>
<dbReference type="RefSeq" id="WP_123521007.1">
    <property type="nucleotide sequence ID" value="NZ_JBHLWF010000010.1"/>
</dbReference>
<dbReference type="InterPro" id="IPR001640">
    <property type="entry name" value="Lgt"/>
</dbReference>
<comment type="caution">
    <text evidence="8">The sequence shown here is derived from an EMBL/GenBank/DDBJ whole genome shotgun (WGS) entry which is preliminary data.</text>
</comment>
<keyword evidence="8" id="KW-0449">Lipoprotein</keyword>
<keyword evidence="6 7" id="KW-0472">Membrane</keyword>
<dbReference type="UniPathway" id="UPA00664"/>
<feature type="transmembrane region" description="Helical" evidence="7">
    <location>
        <begin position="97"/>
        <end position="114"/>
    </location>
</feature>
<dbReference type="NCBIfam" id="TIGR00544">
    <property type="entry name" value="lgt"/>
    <property type="match status" value="1"/>
</dbReference>
<comment type="pathway">
    <text evidence="7">Protein modification; lipoprotein biosynthesis (diacylglyceryl transfer).</text>
</comment>
<evidence type="ECO:0000256" key="3">
    <source>
        <dbReference type="ARBA" id="ARBA00022679"/>
    </source>
</evidence>
<evidence type="ECO:0000256" key="1">
    <source>
        <dbReference type="ARBA" id="ARBA00007150"/>
    </source>
</evidence>
<keyword evidence="5 7" id="KW-1133">Transmembrane helix</keyword>
<organism evidence="8 9">
    <name type="scientific">Pseudofulvimonas gallinarii</name>
    <dbReference type="NCBI Taxonomy" id="634155"/>
    <lineage>
        <taxon>Bacteria</taxon>
        <taxon>Pseudomonadati</taxon>
        <taxon>Pseudomonadota</taxon>
        <taxon>Gammaproteobacteria</taxon>
        <taxon>Lysobacterales</taxon>
        <taxon>Rhodanobacteraceae</taxon>
        <taxon>Pseudofulvimonas</taxon>
    </lineage>
</organism>
<sequence>MTPYVHAIDPVAISVGPLSIHWYGLMYLVAFGLAWWLGRVRLAAGRLPVSDKAFGDLLFHGMLGVILGGRLGYIFFYNFNEWLADPAMIIRVWEGGMSFHGGLIGVLVALWLWTRSHKLHFFDTVDFVAPLVPTGLLAGRIGNFIGGELWGRSTGSALGVIFPHAPGVPAVPVAELQSLAASGALEGLARHPSQLYQAALEGALMFAILWWFSSRPRPRYAVSGMFALLYGLFRFAVEFVREPDAHLGFIAGGWLTMGMLLSLPLVAVGLWLLWLSRRSPTLSPMPRPAERPT</sequence>
<keyword evidence="3 7" id="KW-0808">Transferase</keyword>
<proteinExistence type="inferred from homology"/>
<protein>
    <recommendedName>
        <fullName evidence="7">Phosphatidylglycerol--prolipoprotein diacylglyceryl transferase</fullName>
        <ecNumber evidence="7">2.5.1.145</ecNumber>
    </recommendedName>
</protein>
<feature type="transmembrane region" description="Helical" evidence="7">
    <location>
        <begin position="219"/>
        <end position="237"/>
    </location>
</feature>